<dbReference type="EC" id="1.14.11.68" evidence="13"/>
<dbReference type="InterPro" id="IPR051630">
    <property type="entry name" value="Corepressor-Demethylase"/>
</dbReference>
<dbReference type="GO" id="GO:0010468">
    <property type="term" value="P:regulation of gene expression"/>
    <property type="evidence" value="ECO:0007669"/>
    <property type="project" value="TreeGrafter"/>
</dbReference>
<feature type="compositionally biased region" description="Pro residues" evidence="16">
    <location>
        <begin position="902"/>
        <end position="913"/>
    </location>
</feature>
<feature type="region of interest" description="Disordered" evidence="16">
    <location>
        <begin position="18"/>
        <end position="45"/>
    </location>
</feature>
<evidence type="ECO:0000256" key="16">
    <source>
        <dbReference type="SAM" id="MobiDB-lite"/>
    </source>
</evidence>
<evidence type="ECO:0000313" key="19">
    <source>
        <dbReference type="Proteomes" id="UP000005207"/>
    </source>
</evidence>
<dbReference type="SUPFAM" id="SSF48452">
    <property type="entry name" value="TPR-like"/>
    <property type="match status" value="2"/>
</dbReference>
<feature type="repeat" description="TPR" evidence="15">
    <location>
        <begin position="136"/>
        <end position="169"/>
    </location>
</feature>
<dbReference type="PROSITE" id="PS50005">
    <property type="entry name" value="TPR"/>
    <property type="match status" value="4"/>
</dbReference>
<keyword evidence="4" id="KW-0597">Phosphoprotein</keyword>
<feature type="compositionally biased region" description="Low complexity" evidence="16">
    <location>
        <begin position="746"/>
        <end position="758"/>
    </location>
</feature>
<dbReference type="PANTHER" id="PTHR14017">
    <property type="entry name" value="LYSINE-SPECIFIC DEMETHYLASE"/>
    <property type="match status" value="1"/>
</dbReference>
<dbReference type="GO" id="GO:0031490">
    <property type="term" value="F:chromatin DNA binding"/>
    <property type="evidence" value="ECO:0007669"/>
    <property type="project" value="TreeGrafter"/>
</dbReference>
<evidence type="ECO:0000256" key="12">
    <source>
        <dbReference type="ARBA" id="ARBA00034483"/>
    </source>
</evidence>
<dbReference type="SUPFAM" id="SSF51197">
    <property type="entry name" value="Clavaminate synthase-like"/>
    <property type="match status" value="1"/>
</dbReference>
<dbReference type="FunFam" id="2.60.120.650:FF:000002">
    <property type="entry name" value="lysine-specific demethylase 6A isoform X2"/>
    <property type="match status" value="1"/>
</dbReference>
<evidence type="ECO:0000256" key="6">
    <source>
        <dbReference type="ARBA" id="ARBA00022833"/>
    </source>
</evidence>
<dbReference type="FunFam" id="1.25.40.10:FF:000011">
    <property type="entry name" value="lysine-specific demethylase 6A isoform X3"/>
    <property type="match status" value="1"/>
</dbReference>
<feature type="region of interest" description="Disordered" evidence="16">
    <location>
        <begin position="1023"/>
        <end position="1046"/>
    </location>
</feature>
<dbReference type="InterPro" id="IPR011990">
    <property type="entry name" value="TPR-like_helical_dom_sf"/>
</dbReference>
<feature type="compositionally biased region" description="Low complexity" evidence="16">
    <location>
        <begin position="856"/>
        <end position="867"/>
    </location>
</feature>
<comment type="cofactor">
    <cofactor evidence="1">
        <name>Fe(2+)</name>
        <dbReference type="ChEBI" id="CHEBI:29033"/>
    </cofactor>
</comment>
<evidence type="ECO:0000256" key="7">
    <source>
        <dbReference type="ARBA" id="ARBA00022853"/>
    </source>
</evidence>
<keyword evidence="10" id="KW-0408">Iron</keyword>
<evidence type="ECO:0000259" key="17">
    <source>
        <dbReference type="PROSITE" id="PS51184"/>
    </source>
</evidence>
<feature type="compositionally biased region" description="Low complexity" evidence="16">
    <location>
        <begin position="811"/>
        <end position="820"/>
    </location>
</feature>
<dbReference type="Pfam" id="PF13432">
    <property type="entry name" value="TPR_16"/>
    <property type="match status" value="1"/>
</dbReference>
<dbReference type="Gene3D" id="2.60.120.650">
    <property type="entry name" value="Cupin"/>
    <property type="match status" value="1"/>
</dbReference>
<evidence type="ECO:0000256" key="11">
    <source>
        <dbReference type="ARBA" id="ARBA00023242"/>
    </source>
</evidence>
<evidence type="ECO:0000256" key="14">
    <source>
        <dbReference type="ARBA" id="ARBA00048695"/>
    </source>
</evidence>
<dbReference type="GO" id="GO:0071558">
    <property type="term" value="F:histone H3K27me2/H3K27me3 demethylase activity"/>
    <property type="evidence" value="ECO:0007669"/>
    <property type="project" value="UniProtKB-EC"/>
</dbReference>
<keyword evidence="15" id="KW-0802">TPR repeat</keyword>
<keyword evidence="6" id="KW-0862">Zinc</keyword>
<name>A0A669B1A0_ORENI</name>
<evidence type="ECO:0000256" key="3">
    <source>
        <dbReference type="ARBA" id="ARBA00004123"/>
    </source>
</evidence>
<dbReference type="FunFam" id="1.25.40.10:FF:000022">
    <property type="entry name" value="lysine-specific demethylase 6A isoform X1"/>
    <property type="match status" value="1"/>
</dbReference>
<keyword evidence="7" id="KW-0156">Chromatin regulator</keyword>
<sequence length="1400" mass="152948">MQSCGVSLAAAACAAARSLGSASSSGDEGKKMAAGKASETEEDFPTLTAEERDSLAGIDSSLFGFQKLHEDGARTKALLMKAVRCYDSLILKAEGKVDPELFCQLGHFNLLLEDYPKALSAYQRYYSLQSDYWKNAAFLYGLGMVYFHYNAFQWAIKAFQEVLYIDPGFSRAKEIHLRLGLMFKVNTDYESSLKHFQLALIDSNPCTLSKAESKHLFYLFECYKKYRASKEAYESLLQTEDLPVQVKATTLQQLGWMHHTVEQLGDRASRDSYAIQCLQKSLEADPNSGQSWYFLGRCYSSIGKVQDAFMSYRQSIDKSEANADTWCSIGVLYQQQNQPMDALQAYICAVQLDHSHAAAWMDLGTLYESCNQPHDAIKCYINATRSKGCTNTAALTHRIKCLQAQLSNPQLSSLQSKSKMLPLIEEAWSLPIPAELTSRQGGLSSAPQQVRDQIECHMVLTLSVRLQMLEQLRSNRANLKPPQLQMLEQLEAQLAIMQQHQHQTERLRRSGAPISSQRPHYQLPPSPNPSLHPMRPHLGPHRPPCPPQPLANGPVGSAPHGHSDPLPAGDSSNSSNSSSSNNNQPGPAPTGPNGDVPYLQPAGSGSAALLPHTCTNTQTQDAMPRQALHLNSSQVRRLTDGLCSLVFYSSAGDDACSALTGPSVSATKDGNATAASLGNGNSEVKTPSPLPSADGKAAQGDGLANHIHSDGGKVVEGGDKPSLSADNPRLSALLAGGKGPEESEGPSEGTASTASTTSDSHKKINNIHPAVLPSTPHAQGSSAASSPISAISTATPSPKSSEHTQTGGHSPAATAATAPAVNGNSKGGISEDSQSPLKAEPPAVTSLKATPPHGHSSSSSSSSSSISIYPSSTDVWFCVLCMCRNLGKNGLSNSSILLDKCPPPRLPPPPSPALPKDKLNPPTPSIYDWPELSNWVNGSITNLQLCAGVFLHADLGLFSTKTLVEANPEHLVEVWTQLSQPADENWDPTGTKKMWRCESARSQTTIAKYAQYQAASFQESLREENEKKALKEPSDTEPASAESAARKRRGPLKYIKFGTNIDVSDERKWKQQLQELSKLPAFARVVSAGNLLSHVGHTIMGMNTVQLYMKVPGSRIPGHQEHNNFCAVNINIGPGDCEWFAVPEPYWGVMSNFCEKNNINFLMGSWWPNLEDLYEADVPVYRFIQRPGDLVWLNTGTVHWVQAIGWCNNIAWNVGPLTAHQYKLAVERYEWNKLQSVKSMVPMVHLSWNMARNIKVSDHKLFEMIKYCLLRTLKQCQWVKEALAAAGKETVLRPRTRDEPAHYCTICEVEVFNLLFVRRELLSKKQCVVHCQDCARKGSAALDDFVVLEQYRMEDLMQVYDQFTLVSRLYPTPPPPSPPPPPTLSAAPSVWLVSIATAGG</sequence>
<dbReference type="PANTHER" id="PTHR14017:SF9">
    <property type="entry name" value="LYSINE-SPECIFIC DEMETHYLASE 6A"/>
    <property type="match status" value="1"/>
</dbReference>
<feature type="region of interest" description="Disordered" evidence="16">
    <location>
        <begin position="497"/>
        <end position="611"/>
    </location>
</feature>
<feature type="compositionally biased region" description="Basic and acidic residues" evidence="16">
    <location>
        <begin position="1023"/>
        <end position="1034"/>
    </location>
</feature>
<dbReference type="PROSITE" id="PS51184">
    <property type="entry name" value="JMJC"/>
    <property type="match status" value="1"/>
</dbReference>
<dbReference type="GO" id="GO:0007507">
    <property type="term" value="P:heart development"/>
    <property type="evidence" value="ECO:0007669"/>
    <property type="project" value="TreeGrafter"/>
</dbReference>
<accession>A0A669B1A0</accession>
<dbReference type="Pfam" id="PF02373">
    <property type="entry name" value="JmjC"/>
    <property type="match status" value="1"/>
</dbReference>
<feature type="repeat" description="TPR" evidence="15">
    <location>
        <begin position="99"/>
        <end position="132"/>
    </location>
</feature>
<evidence type="ECO:0000256" key="5">
    <source>
        <dbReference type="ARBA" id="ARBA00022723"/>
    </source>
</evidence>
<evidence type="ECO:0000256" key="1">
    <source>
        <dbReference type="ARBA" id="ARBA00001954"/>
    </source>
</evidence>
<dbReference type="GO" id="GO:0000978">
    <property type="term" value="F:RNA polymerase II cis-regulatory region sequence-specific DNA binding"/>
    <property type="evidence" value="ECO:0007669"/>
    <property type="project" value="TreeGrafter"/>
</dbReference>
<keyword evidence="11" id="KW-0539">Nucleus</keyword>
<organism evidence="18 19">
    <name type="scientific">Oreochromis niloticus</name>
    <name type="common">Nile tilapia</name>
    <name type="synonym">Tilapia nilotica</name>
    <dbReference type="NCBI Taxonomy" id="8128"/>
    <lineage>
        <taxon>Eukaryota</taxon>
        <taxon>Metazoa</taxon>
        <taxon>Chordata</taxon>
        <taxon>Craniata</taxon>
        <taxon>Vertebrata</taxon>
        <taxon>Euteleostomi</taxon>
        <taxon>Actinopterygii</taxon>
        <taxon>Neopterygii</taxon>
        <taxon>Teleostei</taxon>
        <taxon>Neoteleostei</taxon>
        <taxon>Acanthomorphata</taxon>
        <taxon>Ovalentaria</taxon>
        <taxon>Cichlomorphae</taxon>
        <taxon>Cichliformes</taxon>
        <taxon>Cichlidae</taxon>
        <taxon>African cichlids</taxon>
        <taxon>Pseudocrenilabrinae</taxon>
        <taxon>Oreochromini</taxon>
        <taxon>Oreochromis</taxon>
    </lineage>
</organism>
<dbReference type="FunFam" id="1.20.58.1370:FF:000001">
    <property type="entry name" value="lysine-specific demethylase 6A isoform X2"/>
    <property type="match status" value="1"/>
</dbReference>
<dbReference type="InterPro" id="IPR048560">
    <property type="entry name" value="KDM6A_B-like_GATAL"/>
</dbReference>
<comment type="similarity">
    <text evidence="12">Belongs to the UTX family.</text>
</comment>
<comment type="cofactor">
    <cofactor evidence="2">
        <name>L-ascorbate</name>
        <dbReference type="ChEBI" id="CHEBI:38290"/>
    </cofactor>
</comment>
<reference evidence="18" key="2">
    <citation type="submission" date="2025-08" db="UniProtKB">
        <authorList>
            <consortium name="Ensembl"/>
        </authorList>
    </citation>
    <scope>IDENTIFICATION</scope>
</reference>
<dbReference type="SMART" id="SM00558">
    <property type="entry name" value="JmjC"/>
    <property type="match status" value="1"/>
</dbReference>
<feature type="domain" description="JmjC" evidence="17">
    <location>
        <begin position="1068"/>
        <end position="1231"/>
    </location>
</feature>
<evidence type="ECO:0000256" key="4">
    <source>
        <dbReference type="ARBA" id="ARBA00022553"/>
    </source>
</evidence>
<gene>
    <name evidence="18" type="primary">LOC100694035</name>
</gene>
<evidence type="ECO:0000256" key="2">
    <source>
        <dbReference type="ARBA" id="ARBA00001961"/>
    </source>
</evidence>
<feature type="compositionally biased region" description="Low complexity" evidence="16">
    <location>
        <begin position="571"/>
        <end position="583"/>
    </location>
</feature>
<feature type="compositionally biased region" description="Low complexity" evidence="16">
    <location>
        <begin position="781"/>
        <end position="798"/>
    </location>
</feature>
<dbReference type="Ensembl" id="ENSONIT00000082370.1">
    <property type="protein sequence ID" value="ENSONIP00000029189.1"/>
    <property type="gene ID" value="ENSONIG00000012116.2"/>
</dbReference>
<dbReference type="GO" id="GO:0044666">
    <property type="term" value="C:MLL3/4 complex"/>
    <property type="evidence" value="ECO:0007669"/>
    <property type="project" value="TreeGrafter"/>
</dbReference>
<dbReference type="InterPro" id="IPR048562">
    <property type="entry name" value="KDM6A_B-like_C-hel"/>
</dbReference>
<keyword evidence="8" id="KW-0223">Dioxygenase</keyword>
<evidence type="ECO:0000256" key="10">
    <source>
        <dbReference type="ARBA" id="ARBA00023004"/>
    </source>
</evidence>
<comment type="subcellular location">
    <subcellularLocation>
        <location evidence="3">Nucleus</location>
    </subcellularLocation>
</comment>
<dbReference type="GeneTree" id="ENSGT00940000166518"/>
<feature type="compositionally biased region" description="Basic and acidic residues" evidence="16">
    <location>
        <begin position="707"/>
        <end position="719"/>
    </location>
</feature>
<dbReference type="Proteomes" id="UP000005207">
    <property type="component" value="Linkage group LG23"/>
</dbReference>
<feature type="compositionally biased region" description="Polar residues" evidence="16">
    <location>
        <begin position="662"/>
        <end position="685"/>
    </location>
</feature>
<dbReference type="Gene3D" id="2.10.110.20">
    <property type="match status" value="1"/>
</dbReference>
<feature type="repeat" description="TPR" evidence="15">
    <location>
        <begin position="323"/>
        <end position="356"/>
    </location>
</feature>
<evidence type="ECO:0000256" key="9">
    <source>
        <dbReference type="ARBA" id="ARBA00023002"/>
    </source>
</evidence>
<dbReference type="InterPro" id="IPR046941">
    <property type="entry name" value="KDM6_GATAL_sf"/>
</dbReference>
<reference evidence="18" key="3">
    <citation type="submission" date="2025-09" db="UniProtKB">
        <authorList>
            <consortium name="Ensembl"/>
        </authorList>
    </citation>
    <scope>IDENTIFICATION</scope>
</reference>
<proteinExistence type="inferred from homology"/>
<feature type="region of interest" description="Disordered" evidence="16">
    <location>
        <begin position="902"/>
        <end position="921"/>
    </location>
</feature>
<evidence type="ECO:0000313" key="18">
    <source>
        <dbReference type="Ensembl" id="ENSONIP00000029189.1"/>
    </source>
</evidence>
<dbReference type="Pfam" id="PF21326">
    <property type="entry name" value="KDM6_GATAL"/>
    <property type="match status" value="1"/>
</dbReference>
<dbReference type="SMART" id="SM00028">
    <property type="entry name" value="TPR"/>
    <property type="match status" value="6"/>
</dbReference>
<keyword evidence="5" id="KW-0479">Metal-binding</keyword>
<reference evidence="19" key="1">
    <citation type="submission" date="2012-01" db="EMBL/GenBank/DDBJ databases">
        <title>The Genome Sequence of Oreochromis niloticus (Nile Tilapia).</title>
        <authorList>
            <consortium name="Broad Institute Genome Assembly Team"/>
            <consortium name="Broad Institute Sequencing Platform"/>
            <person name="Di Palma F."/>
            <person name="Johnson J."/>
            <person name="Lander E.S."/>
            <person name="Lindblad-Toh K."/>
        </authorList>
    </citation>
    <scope>NUCLEOTIDE SEQUENCE [LARGE SCALE GENOMIC DNA]</scope>
</reference>
<feature type="repeat" description="TPR" evidence="15">
    <location>
        <begin position="289"/>
        <end position="322"/>
    </location>
</feature>
<dbReference type="Gene3D" id="1.20.58.1370">
    <property type="match status" value="1"/>
</dbReference>
<dbReference type="Gene3D" id="1.25.40.10">
    <property type="entry name" value="Tetratricopeptide repeat domain"/>
    <property type="match status" value="2"/>
</dbReference>
<dbReference type="InterPro" id="IPR003347">
    <property type="entry name" value="JmjC_dom"/>
</dbReference>
<evidence type="ECO:0000256" key="15">
    <source>
        <dbReference type="PROSITE-ProRule" id="PRU00339"/>
    </source>
</evidence>
<keyword evidence="9" id="KW-0560">Oxidoreductase</keyword>
<dbReference type="Pfam" id="PF21322">
    <property type="entry name" value="KDM6_C-hel"/>
    <property type="match status" value="1"/>
</dbReference>
<protein>
    <recommendedName>
        <fullName evidence="13">[histone H3]-trimethyl-L-lysine(27) demethylase</fullName>
        <ecNumber evidence="13">1.14.11.68</ecNumber>
    </recommendedName>
</protein>
<dbReference type="FunFam" id="2.10.110.20:FF:000001">
    <property type="entry name" value="lysine-specific demethylase 6A isoform X2"/>
    <property type="match status" value="1"/>
</dbReference>
<evidence type="ECO:0000256" key="8">
    <source>
        <dbReference type="ARBA" id="ARBA00022964"/>
    </source>
</evidence>
<dbReference type="InterPro" id="IPR019734">
    <property type="entry name" value="TPR_rpt"/>
</dbReference>
<comment type="catalytic activity">
    <reaction evidence="14">
        <text>N(6),N(6),N(6)-trimethyl-L-lysyl(27)-[histone H3] + 2 2-oxoglutarate + 2 O2 = N(6)-methyl-L-lysyl(27)-[histone H3] + 2 formaldehyde + 2 succinate + 2 CO2</text>
        <dbReference type="Rhea" id="RHEA:60224"/>
        <dbReference type="Rhea" id="RHEA-COMP:15535"/>
        <dbReference type="Rhea" id="RHEA-COMP:15544"/>
        <dbReference type="ChEBI" id="CHEBI:15379"/>
        <dbReference type="ChEBI" id="CHEBI:16526"/>
        <dbReference type="ChEBI" id="CHEBI:16810"/>
        <dbReference type="ChEBI" id="CHEBI:16842"/>
        <dbReference type="ChEBI" id="CHEBI:30031"/>
        <dbReference type="ChEBI" id="CHEBI:61929"/>
        <dbReference type="ChEBI" id="CHEBI:61961"/>
        <dbReference type="EC" id="1.14.11.68"/>
    </reaction>
</comment>
<dbReference type="GO" id="GO:0046872">
    <property type="term" value="F:metal ion binding"/>
    <property type="evidence" value="ECO:0007669"/>
    <property type="project" value="UniProtKB-KW"/>
</dbReference>
<feature type="region of interest" description="Disordered" evidence="16">
    <location>
        <begin position="662"/>
        <end position="867"/>
    </location>
</feature>
<keyword evidence="19" id="KW-1185">Reference proteome</keyword>
<evidence type="ECO:0000256" key="13">
    <source>
        <dbReference type="ARBA" id="ARBA00034525"/>
    </source>
</evidence>